<proteinExistence type="predicted"/>
<dbReference type="AlphaFoldDB" id="A0A2N5W1G4"/>
<name>A0A2N5W1G4_9BASI</name>
<dbReference type="OrthoDB" id="2497179at2759"/>
<evidence type="ECO:0000313" key="4">
    <source>
        <dbReference type="Proteomes" id="UP000235392"/>
    </source>
</evidence>
<sequence length="199" mass="22466">MSSHFLYSSLAWCQPRRPNPHVSWMLHLCSGLNETNKTQQSMLGRLWLIFVIAHLTAARGIGFPGICSSDWFVDPIENVVRCPDVDSKTSLKCDPMSCSNFPTCSRCINTETREERDTMTCRQKYQILDTASPSFERCIDQDEREYECHGGCEGTLTCDSCTYDFTPFRVQHLQKRANPMLNGMNGGSANSNGFGGLDW</sequence>
<protein>
    <submittedName>
        <fullName evidence="2">Uncharacterized protein</fullName>
    </submittedName>
</protein>
<evidence type="ECO:0000313" key="2">
    <source>
        <dbReference type="EMBL" id="PLW56057.1"/>
    </source>
</evidence>
<dbReference type="EMBL" id="PGCI01000017">
    <property type="protein sequence ID" value="PLW49304.1"/>
    <property type="molecule type" value="Genomic_DNA"/>
</dbReference>
<comment type="caution">
    <text evidence="2">The sequence shown here is derived from an EMBL/GenBank/DDBJ whole genome shotgun (WGS) entry which is preliminary data.</text>
</comment>
<evidence type="ECO:0000313" key="1">
    <source>
        <dbReference type="EMBL" id="PLW49304.1"/>
    </source>
</evidence>
<evidence type="ECO:0000313" key="3">
    <source>
        <dbReference type="Proteomes" id="UP000235388"/>
    </source>
</evidence>
<dbReference type="Proteomes" id="UP000235392">
    <property type="component" value="Unassembled WGS sequence"/>
</dbReference>
<reference evidence="3 4" key="1">
    <citation type="submission" date="2017-11" db="EMBL/GenBank/DDBJ databases">
        <title>De novo assembly and phasing of dikaryotic genomes from two isolates of Puccinia coronata f. sp. avenae, the causal agent of oat crown rust.</title>
        <authorList>
            <person name="Miller M.E."/>
            <person name="Zhang Y."/>
            <person name="Omidvar V."/>
            <person name="Sperschneider J."/>
            <person name="Schwessinger B."/>
            <person name="Raley C."/>
            <person name="Palmer J.M."/>
            <person name="Garnica D."/>
            <person name="Upadhyaya N."/>
            <person name="Rathjen J."/>
            <person name="Taylor J.M."/>
            <person name="Park R.F."/>
            <person name="Dodds P.N."/>
            <person name="Hirsch C.D."/>
            <person name="Kianian S.F."/>
            <person name="Figueroa M."/>
        </authorList>
    </citation>
    <scope>NUCLEOTIDE SEQUENCE [LARGE SCALE GENOMIC DNA]</scope>
    <source>
        <strain evidence="2">12NC29</strain>
        <strain evidence="1">12SD80</strain>
    </source>
</reference>
<dbReference type="Proteomes" id="UP000235388">
    <property type="component" value="Unassembled WGS sequence"/>
</dbReference>
<dbReference type="EMBL" id="PGCJ01000025">
    <property type="protein sequence ID" value="PLW56057.1"/>
    <property type="molecule type" value="Genomic_DNA"/>
</dbReference>
<keyword evidence="3" id="KW-1185">Reference proteome</keyword>
<organism evidence="2 3">
    <name type="scientific">Puccinia coronata f. sp. avenae</name>
    <dbReference type="NCBI Taxonomy" id="200324"/>
    <lineage>
        <taxon>Eukaryota</taxon>
        <taxon>Fungi</taxon>
        <taxon>Dikarya</taxon>
        <taxon>Basidiomycota</taxon>
        <taxon>Pucciniomycotina</taxon>
        <taxon>Pucciniomycetes</taxon>
        <taxon>Pucciniales</taxon>
        <taxon>Pucciniaceae</taxon>
        <taxon>Puccinia</taxon>
    </lineage>
</organism>
<gene>
    <name evidence="2" type="ORF">PCANC_03942</name>
    <name evidence="1" type="ORF">PCASD_02712</name>
</gene>
<accession>A0A2N5W1G4</accession>